<dbReference type="InterPro" id="IPR007813">
    <property type="entry name" value="PilN"/>
</dbReference>
<accession>A0A3R9L501</accession>
<proteinExistence type="predicted"/>
<dbReference type="RefSeq" id="WP_125319349.1">
    <property type="nucleotide sequence ID" value="NZ_AP024889.1"/>
</dbReference>
<dbReference type="PANTHER" id="PTHR40278:SF1">
    <property type="entry name" value="DNA UTILIZATION PROTEIN HOFN"/>
    <property type="match status" value="1"/>
</dbReference>
<gene>
    <name evidence="2" type="ORF">EJA03_00670</name>
</gene>
<keyword evidence="1" id="KW-0812">Transmembrane</keyword>
<dbReference type="OrthoDB" id="5296173at2"/>
<dbReference type="PANTHER" id="PTHR40278">
    <property type="entry name" value="DNA UTILIZATION PROTEIN HOFN"/>
    <property type="match status" value="1"/>
</dbReference>
<dbReference type="InterPro" id="IPR052534">
    <property type="entry name" value="Extracell_DNA_Util/SecSys_Comp"/>
</dbReference>
<dbReference type="Proteomes" id="UP000269041">
    <property type="component" value="Unassembled WGS sequence"/>
</dbReference>
<comment type="caution">
    <text evidence="2">The sequence shown here is derived from an EMBL/GenBank/DDBJ whole genome shotgun (WGS) entry which is preliminary data.</text>
</comment>
<protein>
    <recommendedName>
        <fullName evidence="4">Pilus assembly protein PilN</fullName>
    </recommendedName>
</protein>
<evidence type="ECO:0000313" key="3">
    <source>
        <dbReference type="Proteomes" id="UP000269041"/>
    </source>
</evidence>
<keyword evidence="1" id="KW-0472">Membrane</keyword>
<evidence type="ECO:0000256" key="1">
    <source>
        <dbReference type="SAM" id="Phobius"/>
    </source>
</evidence>
<organism evidence="2 3">
    <name type="scientific">Vibrio pectenicida</name>
    <dbReference type="NCBI Taxonomy" id="62763"/>
    <lineage>
        <taxon>Bacteria</taxon>
        <taxon>Pseudomonadati</taxon>
        <taxon>Pseudomonadota</taxon>
        <taxon>Gammaproteobacteria</taxon>
        <taxon>Vibrionales</taxon>
        <taxon>Vibrionaceae</taxon>
        <taxon>Vibrio</taxon>
    </lineage>
</organism>
<keyword evidence="3" id="KW-1185">Reference proteome</keyword>
<keyword evidence="1" id="KW-1133">Transmembrane helix</keyword>
<dbReference type="EMBL" id="RSFA01000001">
    <property type="protein sequence ID" value="RSD33086.1"/>
    <property type="molecule type" value="Genomic_DNA"/>
</dbReference>
<dbReference type="Pfam" id="PF05137">
    <property type="entry name" value="PilN"/>
    <property type="match status" value="1"/>
</dbReference>
<sequence>MGHNINLIPWREKRRGYQIRIFIFRLCVVTLVGALTSVYLARYLASQVEKQQERIVLLNERSQRLVEQKERGKLTQQNIEQVKSDISTLIRFDVQRFRSLALMRMLAEIIPEMVYLNQMSLTGNQVQLKGITATSVNLSELLIRLSQLPNVHTVTMQQLAGNDQNAQHDYLFFTILFVLVDRIHD</sequence>
<name>A0A3R9L501_9VIBR</name>
<feature type="transmembrane region" description="Helical" evidence="1">
    <location>
        <begin position="21"/>
        <end position="41"/>
    </location>
</feature>
<evidence type="ECO:0008006" key="4">
    <source>
        <dbReference type="Google" id="ProtNLM"/>
    </source>
</evidence>
<dbReference type="AlphaFoldDB" id="A0A3R9L501"/>
<evidence type="ECO:0000313" key="2">
    <source>
        <dbReference type="EMBL" id="RSD33086.1"/>
    </source>
</evidence>
<reference evidence="2 3" key="1">
    <citation type="submission" date="2018-12" db="EMBL/GenBank/DDBJ databases">
        <title>Genomic taxonomy of the Vibrionaceae family.</title>
        <authorList>
            <person name="Gomez-Gil B."/>
            <person name="Enciso-Ibarra K."/>
        </authorList>
    </citation>
    <scope>NUCLEOTIDE SEQUENCE [LARGE SCALE GENOMIC DNA]</scope>
    <source>
        <strain evidence="2 3">CAIM 594</strain>
    </source>
</reference>